<evidence type="ECO:0000313" key="2">
    <source>
        <dbReference type="EMBL" id="KAA1261593.1"/>
    </source>
</evidence>
<proteinExistence type="predicted"/>
<dbReference type="GO" id="GO:0016779">
    <property type="term" value="F:nucleotidyltransferase activity"/>
    <property type="evidence" value="ECO:0007669"/>
    <property type="project" value="UniProtKB-KW"/>
</dbReference>
<keyword evidence="2" id="KW-0808">Transferase</keyword>
<dbReference type="RefSeq" id="WP_068260650.1">
    <property type="nucleotide sequence ID" value="NZ_LWSK01000018.1"/>
</dbReference>
<dbReference type="Proteomes" id="UP000322699">
    <property type="component" value="Unassembled WGS sequence"/>
</dbReference>
<protein>
    <submittedName>
        <fullName evidence="2">Putative adenylyltransferase/sulfurtransferase MoeZ</fullName>
    </submittedName>
</protein>
<reference evidence="2 3" key="1">
    <citation type="submission" date="2019-08" db="EMBL/GenBank/DDBJ databases">
        <title>Deep-cultivation of Planctomycetes and their phenomic and genomic characterization uncovers novel biology.</title>
        <authorList>
            <person name="Wiegand S."/>
            <person name="Jogler M."/>
            <person name="Boedeker C."/>
            <person name="Pinto D."/>
            <person name="Vollmers J."/>
            <person name="Rivas-Marin E."/>
            <person name="Kohn T."/>
            <person name="Peeters S.H."/>
            <person name="Heuer A."/>
            <person name="Rast P."/>
            <person name="Oberbeckmann S."/>
            <person name="Bunk B."/>
            <person name="Jeske O."/>
            <person name="Meyerdierks A."/>
            <person name="Storesund J.E."/>
            <person name="Kallscheuer N."/>
            <person name="Luecker S."/>
            <person name="Lage O.M."/>
            <person name="Pohl T."/>
            <person name="Merkel B.J."/>
            <person name="Hornburger P."/>
            <person name="Mueller R.-W."/>
            <person name="Bruemmer F."/>
            <person name="Labrenz M."/>
            <person name="Spormann A.M."/>
            <person name="Op Den Camp H."/>
            <person name="Overmann J."/>
            <person name="Amann R."/>
            <person name="Jetten M.S.M."/>
            <person name="Mascher T."/>
            <person name="Medema M.H."/>
            <person name="Devos D.P."/>
            <person name="Kaster A.-K."/>
            <person name="Ovreas L."/>
            <person name="Rohde M."/>
            <person name="Galperin M.Y."/>
            <person name="Jogler C."/>
        </authorList>
    </citation>
    <scope>NUCLEOTIDE SEQUENCE [LARGE SCALE GENOMIC DNA]</scope>
    <source>
        <strain evidence="2 3">LF1</strain>
    </source>
</reference>
<dbReference type="InterPro" id="IPR001763">
    <property type="entry name" value="Rhodanese-like_dom"/>
</dbReference>
<dbReference type="Pfam" id="PF00581">
    <property type="entry name" value="Rhodanese"/>
    <property type="match status" value="1"/>
</dbReference>
<dbReference type="InterPro" id="IPR050229">
    <property type="entry name" value="GlpE_sulfurtransferase"/>
</dbReference>
<dbReference type="PANTHER" id="PTHR43031:SF17">
    <property type="entry name" value="SULFURTRANSFERASE YTWF-RELATED"/>
    <property type="match status" value="1"/>
</dbReference>
<dbReference type="OrthoDB" id="9800872at2"/>
<evidence type="ECO:0000259" key="1">
    <source>
        <dbReference type="PROSITE" id="PS50206"/>
    </source>
</evidence>
<feature type="domain" description="Rhodanese" evidence="1">
    <location>
        <begin position="28"/>
        <end position="118"/>
    </location>
</feature>
<dbReference type="PANTHER" id="PTHR43031">
    <property type="entry name" value="FAD-DEPENDENT OXIDOREDUCTASE"/>
    <property type="match status" value="1"/>
</dbReference>
<sequence>MSEQIDEVPIEINVKDVKKLLDEAKGNDDKVFVLLDVREQQENDFASIDGSQLLPMSELKDRIGELQPLKDSHVVVHCHHGGRSLSVTQFLRQQGFTRVQNMTGGIDDWSLQIDSEVPRY</sequence>
<dbReference type="InterPro" id="IPR036873">
    <property type="entry name" value="Rhodanese-like_dom_sf"/>
</dbReference>
<name>A0A5B1CQD2_9BACT</name>
<gene>
    <name evidence="2" type="primary">moeZ</name>
    <name evidence="2" type="ORF">LF1_41430</name>
</gene>
<dbReference type="EMBL" id="VRLW01000001">
    <property type="protein sequence ID" value="KAA1261593.1"/>
    <property type="molecule type" value="Genomic_DNA"/>
</dbReference>
<keyword evidence="3" id="KW-1185">Reference proteome</keyword>
<keyword evidence="2" id="KW-0548">Nucleotidyltransferase</keyword>
<dbReference type="PROSITE" id="PS50206">
    <property type="entry name" value="RHODANESE_3"/>
    <property type="match status" value="1"/>
</dbReference>
<dbReference type="SMART" id="SM00450">
    <property type="entry name" value="RHOD"/>
    <property type="match status" value="1"/>
</dbReference>
<dbReference type="Gene3D" id="3.40.250.10">
    <property type="entry name" value="Rhodanese-like domain"/>
    <property type="match status" value="1"/>
</dbReference>
<evidence type="ECO:0000313" key="3">
    <source>
        <dbReference type="Proteomes" id="UP000322699"/>
    </source>
</evidence>
<dbReference type="SUPFAM" id="SSF52821">
    <property type="entry name" value="Rhodanese/Cell cycle control phosphatase"/>
    <property type="match status" value="1"/>
</dbReference>
<accession>A0A5B1CQD2</accession>
<organism evidence="2 3">
    <name type="scientific">Rubripirellula obstinata</name>
    <dbReference type="NCBI Taxonomy" id="406547"/>
    <lineage>
        <taxon>Bacteria</taxon>
        <taxon>Pseudomonadati</taxon>
        <taxon>Planctomycetota</taxon>
        <taxon>Planctomycetia</taxon>
        <taxon>Pirellulales</taxon>
        <taxon>Pirellulaceae</taxon>
        <taxon>Rubripirellula</taxon>
    </lineage>
</organism>
<dbReference type="AlphaFoldDB" id="A0A5B1CQD2"/>
<comment type="caution">
    <text evidence="2">The sequence shown here is derived from an EMBL/GenBank/DDBJ whole genome shotgun (WGS) entry which is preliminary data.</text>
</comment>